<organism evidence="2 3">
    <name type="scientific">Pseudorhodobacter antarcticus</name>
    <dbReference type="NCBI Taxonomy" id="1077947"/>
    <lineage>
        <taxon>Bacteria</taxon>
        <taxon>Pseudomonadati</taxon>
        <taxon>Pseudomonadota</taxon>
        <taxon>Alphaproteobacteria</taxon>
        <taxon>Rhodobacterales</taxon>
        <taxon>Paracoccaceae</taxon>
        <taxon>Pseudorhodobacter</taxon>
    </lineage>
</organism>
<sequence>MSGPHEDVEKENIRLRKEVRLLREKRELLKNRPGP</sequence>
<gene>
    <name evidence="2" type="ORF">SAMN05216227_10768</name>
</gene>
<name>A0A1H8NBK1_9RHOB</name>
<accession>A0A1H8NBK1</accession>
<dbReference type="Proteomes" id="UP000183002">
    <property type="component" value="Unassembled WGS sequence"/>
</dbReference>
<evidence type="ECO:0000313" key="3">
    <source>
        <dbReference type="Proteomes" id="UP000183002"/>
    </source>
</evidence>
<evidence type="ECO:0000256" key="1">
    <source>
        <dbReference type="SAM" id="Coils"/>
    </source>
</evidence>
<protein>
    <submittedName>
        <fullName evidence="2">Uncharacterized protein</fullName>
    </submittedName>
</protein>
<keyword evidence="1" id="KW-0175">Coiled coil</keyword>
<feature type="coiled-coil region" evidence="1">
    <location>
        <begin position="5"/>
        <end position="32"/>
    </location>
</feature>
<evidence type="ECO:0000313" key="2">
    <source>
        <dbReference type="EMBL" id="SEO26829.1"/>
    </source>
</evidence>
<dbReference type="STRING" id="1077947.SAMN05216227_10768"/>
<dbReference type="EMBL" id="FOCO01000076">
    <property type="protein sequence ID" value="SEO26829.1"/>
    <property type="molecule type" value="Genomic_DNA"/>
</dbReference>
<proteinExistence type="predicted"/>
<keyword evidence="3" id="KW-1185">Reference proteome</keyword>
<dbReference type="AlphaFoldDB" id="A0A1H8NBK1"/>
<reference evidence="2 3" key="1">
    <citation type="submission" date="2016-10" db="EMBL/GenBank/DDBJ databases">
        <authorList>
            <person name="de Groot N.N."/>
        </authorList>
    </citation>
    <scope>NUCLEOTIDE SEQUENCE [LARGE SCALE GENOMIC DNA]</scope>
    <source>
        <strain evidence="2 3">CGMCC 1.10836</strain>
    </source>
</reference>